<keyword evidence="7 9" id="KW-1133">Transmembrane helix</keyword>
<evidence type="ECO:0000313" key="11">
    <source>
        <dbReference type="Proteomes" id="UP000092714"/>
    </source>
</evidence>
<dbReference type="GO" id="GO:0015188">
    <property type="term" value="F:L-isoleucine transmembrane transporter activity"/>
    <property type="evidence" value="ECO:0007669"/>
    <property type="project" value="TreeGrafter"/>
</dbReference>
<evidence type="ECO:0000256" key="7">
    <source>
        <dbReference type="ARBA" id="ARBA00022989"/>
    </source>
</evidence>
<dbReference type="PANTHER" id="PTHR30588">
    <property type="entry name" value="BRANCHED-CHAIN AMINO ACID TRANSPORT SYSTEM 2 CARRIER PROTEIN"/>
    <property type="match status" value="1"/>
</dbReference>
<dbReference type="RefSeq" id="WP_055183710.1">
    <property type="nucleotide sequence ID" value="NZ_CAXSZC010000006.1"/>
</dbReference>
<proteinExistence type="inferred from homology"/>
<dbReference type="GO" id="GO:0015190">
    <property type="term" value="F:L-leucine transmembrane transporter activity"/>
    <property type="evidence" value="ECO:0007669"/>
    <property type="project" value="TreeGrafter"/>
</dbReference>
<gene>
    <name evidence="10" type="ORF">CP373A1_11000</name>
</gene>
<dbReference type="PANTHER" id="PTHR30588:SF0">
    <property type="entry name" value="BRANCHED-CHAIN AMINO ACID PERMEASE BRNQ"/>
    <property type="match status" value="1"/>
</dbReference>
<evidence type="ECO:0000256" key="5">
    <source>
        <dbReference type="ARBA" id="ARBA00022692"/>
    </source>
</evidence>
<dbReference type="Pfam" id="PF05525">
    <property type="entry name" value="Branch_AA_trans"/>
    <property type="match status" value="1"/>
</dbReference>
<dbReference type="EMBL" id="MAPZ01000020">
    <property type="protein sequence ID" value="OBY10420.1"/>
    <property type="molecule type" value="Genomic_DNA"/>
</dbReference>
<keyword evidence="11" id="KW-1185">Reference proteome</keyword>
<keyword evidence="8 9" id="KW-0472">Membrane</keyword>
<feature type="transmembrane region" description="Helical" evidence="9">
    <location>
        <begin position="73"/>
        <end position="94"/>
    </location>
</feature>
<feature type="transmembrane region" description="Helical" evidence="9">
    <location>
        <begin position="114"/>
        <end position="132"/>
    </location>
</feature>
<dbReference type="NCBIfam" id="TIGR00796">
    <property type="entry name" value="livcs"/>
    <property type="match status" value="1"/>
</dbReference>
<feature type="transmembrane region" description="Helical" evidence="9">
    <location>
        <begin position="144"/>
        <end position="166"/>
    </location>
</feature>
<feature type="transmembrane region" description="Helical" evidence="9">
    <location>
        <begin position="310"/>
        <end position="327"/>
    </location>
</feature>
<dbReference type="AlphaFoldDB" id="A0A174I6F5"/>
<feature type="transmembrane region" description="Helical" evidence="9">
    <location>
        <begin position="225"/>
        <end position="246"/>
    </location>
</feature>
<comment type="caution">
    <text evidence="10">The sequence shown here is derived from an EMBL/GenBank/DDBJ whole genome shotgun (WGS) entry which is preliminary data.</text>
</comment>
<evidence type="ECO:0000256" key="8">
    <source>
        <dbReference type="ARBA" id="ARBA00023136"/>
    </source>
</evidence>
<feature type="transmembrane region" description="Helical" evidence="9">
    <location>
        <begin position="402"/>
        <end position="425"/>
    </location>
</feature>
<feature type="transmembrane region" description="Helical" evidence="9">
    <location>
        <begin position="366"/>
        <end position="390"/>
    </location>
</feature>
<feature type="transmembrane region" description="Helical" evidence="9">
    <location>
        <begin position="7"/>
        <end position="26"/>
    </location>
</feature>
<keyword evidence="3 9" id="KW-0813">Transport</keyword>
<reference evidence="10 11" key="1">
    <citation type="submission" date="2016-06" db="EMBL/GenBank/DDBJ databases">
        <authorList>
            <person name="Kjaerup R.B."/>
            <person name="Dalgaard T.S."/>
            <person name="Juul-Madsen H.R."/>
        </authorList>
    </citation>
    <scope>NUCLEOTIDE SEQUENCE [LARGE SCALE GENOMIC DNA]</scope>
    <source>
        <strain evidence="10 11">373-A1</strain>
    </source>
</reference>
<comment type="similarity">
    <text evidence="2 9">Belongs to the branched chain amino acid transporter family.</text>
</comment>
<evidence type="ECO:0000256" key="3">
    <source>
        <dbReference type="ARBA" id="ARBA00022448"/>
    </source>
</evidence>
<name>A0A174I6F5_9CLOT</name>
<dbReference type="GO" id="GO:0015820">
    <property type="term" value="P:L-leucine transport"/>
    <property type="evidence" value="ECO:0007669"/>
    <property type="project" value="TreeGrafter"/>
</dbReference>
<keyword evidence="5 9" id="KW-0812">Transmembrane</keyword>
<feature type="transmembrane region" description="Helical" evidence="9">
    <location>
        <begin position="38"/>
        <end position="61"/>
    </location>
</feature>
<feature type="transmembrane region" description="Helical" evidence="9">
    <location>
        <begin position="266"/>
        <end position="290"/>
    </location>
</feature>
<keyword evidence="6 9" id="KW-0029">Amino-acid transport</keyword>
<evidence type="ECO:0000256" key="9">
    <source>
        <dbReference type="RuleBase" id="RU362122"/>
    </source>
</evidence>
<comment type="function">
    <text evidence="9">Component of the transport system for branched-chain amino acids.</text>
</comment>
<protein>
    <recommendedName>
        <fullName evidence="9">Branched-chain amino acid transport system carrier protein</fullName>
    </recommendedName>
</protein>
<dbReference type="GO" id="GO:0015818">
    <property type="term" value="P:isoleucine transport"/>
    <property type="evidence" value="ECO:0007669"/>
    <property type="project" value="TreeGrafter"/>
</dbReference>
<comment type="subcellular location">
    <subcellularLocation>
        <location evidence="1 9">Cell membrane</location>
        <topology evidence="1 9">Multi-pass membrane protein</topology>
    </subcellularLocation>
</comment>
<dbReference type="eggNOG" id="COG1114">
    <property type="taxonomic scope" value="Bacteria"/>
</dbReference>
<evidence type="ECO:0000256" key="6">
    <source>
        <dbReference type="ARBA" id="ARBA00022970"/>
    </source>
</evidence>
<keyword evidence="4" id="KW-1003">Cell membrane</keyword>
<dbReference type="OrthoDB" id="9783920at2"/>
<dbReference type="GO" id="GO:0005304">
    <property type="term" value="F:L-valine transmembrane transporter activity"/>
    <property type="evidence" value="ECO:0007669"/>
    <property type="project" value="TreeGrafter"/>
</dbReference>
<accession>A0A174I6F5</accession>
<sequence length="427" mass="45931">MRKRMDVLIIGFMLFANFFGAGNLIFPPFLGATSGSNWLTSFVGFIVADIGIILLSIYAIAKAGSYQNIASRAGKRFGISIELIMMLCLGPILVIPRTSATTFELSIAPIFGDFNKVIFSIIFFTLVFLLTMRPSKTVNIIGKYLTPVLLVTLFVLIVKGIISPLGDIKTDINSESLFAHGLTQGYQTMDALGMGGVVAFIIASFKSRGYSDKKEVASLTIKASLIAGIGLIIVYGGLAFLGATMSNSYNGLMSQTELLSSITRGLLGNLGTILLGIIVACACFTTAASLTSITAKYFSDLTKNKIKYEYLVMGICIYSTIMSNLGVDRIIAIAVPILTVLYPVAIILVLLSSMPKIFTTDSMFKGAAYTTLVISTLTVIDSFGISIGFIHKLPFNNLGFNWIIPALIGAFIAKLISNITSKVIYND</sequence>
<evidence type="ECO:0000256" key="1">
    <source>
        <dbReference type="ARBA" id="ARBA00004651"/>
    </source>
</evidence>
<dbReference type="Proteomes" id="UP000092714">
    <property type="component" value="Unassembled WGS sequence"/>
</dbReference>
<evidence type="ECO:0000313" key="10">
    <source>
        <dbReference type="EMBL" id="OBY10420.1"/>
    </source>
</evidence>
<evidence type="ECO:0000256" key="2">
    <source>
        <dbReference type="ARBA" id="ARBA00008540"/>
    </source>
</evidence>
<feature type="transmembrane region" description="Helical" evidence="9">
    <location>
        <begin position="186"/>
        <end position="205"/>
    </location>
</feature>
<evidence type="ECO:0000256" key="4">
    <source>
        <dbReference type="ARBA" id="ARBA00022475"/>
    </source>
</evidence>
<organism evidence="10 11">
    <name type="scientific">Clostridium paraputrificum</name>
    <dbReference type="NCBI Taxonomy" id="29363"/>
    <lineage>
        <taxon>Bacteria</taxon>
        <taxon>Bacillati</taxon>
        <taxon>Bacillota</taxon>
        <taxon>Clostridia</taxon>
        <taxon>Eubacteriales</taxon>
        <taxon>Clostridiaceae</taxon>
        <taxon>Clostridium</taxon>
    </lineage>
</organism>
<feature type="transmembrane region" description="Helical" evidence="9">
    <location>
        <begin position="333"/>
        <end position="354"/>
    </location>
</feature>
<dbReference type="GO" id="GO:0005886">
    <property type="term" value="C:plasma membrane"/>
    <property type="evidence" value="ECO:0007669"/>
    <property type="project" value="UniProtKB-SubCell"/>
</dbReference>
<dbReference type="InterPro" id="IPR004685">
    <property type="entry name" value="Brnchd-chn_aa_trnsp_Livcs"/>
</dbReference>